<proteinExistence type="predicted"/>
<dbReference type="Proteomes" id="UP000264217">
    <property type="component" value="Unassembled WGS sequence"/>
</dbReference>
<reference evidence="2 3" key="1">
    <citation type="submission" date="2018-08" db="EMBL/GenBank/DDBJ databases">
        <title>Mucilaginibacter sp. MYSH2.</title>
        <authorList>
            <person name="Seo T."/>
        </authorList>
    </citation>
    <scope>NUCLEOTIDE SEQUENCE [LARGE SCALE GENOMIC DNA]</scope>
    <source>
        <strain evidence="2 3">MYSH2</strain>
    </source>
</reference>
<protein>
    <submittedName>
        <fullName evidence="2">Uncharacterized protein</fullName>
    </submittedName>
</protein>
<sequence length="261" mass="28808">MQDKDFDRLFSDKLGNLEVEPSRGVWKGISAELDSNKRRPLGIYLSIAASLLVMLTVGIYFLTRNEEVKPKQQIAIVKPKIDKPEAAEVKADKADQQQAKQPLVAITPELTIAKAKPVHARKAVVKEVVVKSTETNKPVITEPVLTSGQDEQLAQLPVQKAPGIKFTVPNKTTPLVEKIEEPMPVNTVAVQPVTDEQSSKTLAAVPTRKHKIRGIGDLLNAVVSKIDKRKDKLIEFSSKDEDEPNVTGLNLGFIKIKKQSR</sequence>
<keyword evidence="3" id="KW-1185">Reference proteome</keyword>
<organism evidence="2 3">
    <name type="scientific">Mucilaginibacter conchicola</name>
    <dbReference type="NCBI Taxonomy" id="2303333"/>
    <lineage>
        <taxon>Bacteria</taxon>
        <taxon>Pseudomonadati</taxon>
        <taxon>Bacteroidota</taxon>
        <taxon>Sphingobacteriia</taxon>
        <taxon>Sphingobacteriales</taxon>
        <taxon>Sphingobacteriaceae</taxon>
        <taxon>Mucilaginibacter</taxon>
    </lineage>
</organism>
<keyword evidence="1" id="KW-0812">Transmembrane</keyword>
<dbReference type="AlphaFoldDB" id="A0A372NZD9"/>
<name>A0A372NZD9_9SPHI</name>
<keyword evidence="1" id="KW-1133">Transmembrane helix</keyword>
<gene>
    <name evidence="2" type="ORF">D0C36_08190</name>
</gene>
<evidence type="ECO:0000313" key="2">
    <source>
        <dbReference type="EMBL" id="RFZ95488.1"/>
    </source>
</evidence>
<comment type="caution">
    <text evidence="2">The sequence shown here is derived from an EMBL/GenBank/DDBJ whole genome shotgun (WGS) entry which is preliminary data.</text>
</comment>
<evidence type="ECO:0000256" key="1">
    <source>
        <dbReference type="SAM" id="Phobius"/>
    </source>
</evidence>
<feature type="transmembrane region" description="Helical" evidence="1">
    <location>
        <begin position="41"/>
        <end position="62"/>
    </location>
</feature>
<keyword evidence="1" id="KW-0472">Membrane</keyword>
<dbReference type="EMBL" id="QWDC01000001">
    <property type="protein sequence ID" value="RFZ95488.1"/>
    <property type="molecule type" value="Genomic_DNA"/>
</dbReference>
<accession>A0A372NZD9</accession>
<evidence type="ECO:0000313" key="3">
    <source>
        <dbReference type="Proteomes" id="UP000264217"/>
    </source>
</evidence>
<dbReference type="OrthoDB" id="790344at2"/>
<dbReference type="RefSeq" id="WP_117391051.1">
    <property type="nucleotide sequence ID" value="NZ_QWDC01000001.1"/>
</dbReference>